<dbReference type="EMBL" id="JBJLSN010000131">
    <property type="protein sequence ID" value="MFL7906079.1"/>
    <property type="molecule type" value="Genomic_DNA"/>
</dbReference>
<evidence type="ECO:0000313" key="1">
    <source>
        <dbReference type="EMBL" id="MFL7906079.1"/>
    </source>
</evidence>
<comment type="caution">
    <text evidence="1">The sequence shown here is derived from an EMBL/GenBank/DDBJ whole genome shotgun (WGS) entry which is preliminary data.</text>
</comment>
<gene>
    <name evidence="1" type="ORF">ACJ41P_33530</name>
</gene>
<dbReference type="Proteomes" id="UP001628281">
    <property type="component" value="Unassembled WGS sequence"/>
</dbReference>
<sequence>MDESTRALAGLYPNPCTKRDGPIAATALVRRLIVIRRDVRDYEPMSVKLLNPWSAGSAEMLVHPREARRGEVVGGWWRPEKLRPSSSSARIEPLVNVMTSFPMLNHFRLTGAAVDGQKCLHVNAA</sequence>
<protein>
    <submittedName>
        <fullName evidence="1">Uncharacterized protein</fullName>
    </submittedName>
</protein>
<organism evidence="1 2">
    <name type="scientific">Azospirillum argentinense</name>
    <dbReference type="NCBI Taxonomy" id="2970906"/>
    <lineage>
        <taxon>Bacteria</taxon>
        <taxon>Pseudomonadati</taxon>
        <taxon>Pseudomonadota</taxon>
        <taxon>Alphaproteobacteria</taxon>
        <taxon>Rhodospirillales</taxon>
        <taxon>Azospirillaceae</taxon>
        <taxon>Azospirillum</taxon>
    </lineage>
</organism>
<dbReference type="Gene3D" id="3.40.50.1010">
    <property type="entry name" value="5'-nuclease"/>
    <property type="match status" value="1"/>
</dbReference>
<proteinExistence type="predicted"/>
<reference evidence="1 2" key="1">
    <citation type="submission" date="2024-11" db="EMBL/GenBank/DDBJ databases">
        <title>Draft genome sequences of two bacteria associated to sugarcane roots in Colombia.</title>
        <authorList>
            <person name="Pardo-Diaz S."/>
            <person name="Masmela-Mendoza J."/>
            <person name="Delgadillo-Duran P."/>
            <person name="Bautista E.J."/>
            <person name="Rojas-Tapias D.F."/>
        </authorList>
    </citation>
    <scope>NUCLEOTIDE SEQUENCE [LARGE SCALE GENOMIC DNA]</scope>
    <source>
        <strain evidence="1 2">Ap18</strain>
    </source>
</reference>
<keyword evidence="2" id="KW-1185">Reference proteome</keyword>
<evidence type="ECO:0000313" key="2">
    <source>
        <dbReference type="Proteomes" id="UP001628281"/>
    </source>
</evidence>
<accession>A0ABW8VJ76</accession>
<dbReference type="RefSeq" id="WP_407826103.1">
    <property type="nucleotide sequence ID" value="NZ_JBJLSN010000131.1"/>
</dbReference>
<name>A0ABW8VJ76_9PROT</name>